<dbReference type="PANTHER" id="PTHR42935:SF1">
    <property type="entry name" value="SLR0930 PROTEIN"/>
    <property type="match status" value="1"/>
</dbReference>
<reference evidence="2 3" key="1">
    <citation type="submission" date="2016-04" db="EMBL/GenBank/DDBJ databases">
        <authorList>
            <person name="Evans L.H."/>
            <person name="Alamgir A."/>
            <person name="Owens N."/>
            <person name="Weber N.D."/>
            <person name="Virtaneva K."/>
            <person name="Barbian K."/>
            <person name="Babar A."/>
            <person name="Rosenke K."/>
        </authorList>
    </citation>
    <scope>NUCLEOTIDE SEQUENCE [LARGE SCALE GENOMIC DNA]</scope>
    <source>
        <strain evidence="2 3">LMa1</strain>
    </source>
</reference>
<accession>A0A1B7LCY5</accession>
<comment type="caution">
    <text evidence="2">The sequence shown here is derived from an EMBL/GenBank/DDBJ whole genome shotgun (WGS) entry which is preliminary data.</text>
</comment>
<dbReference type="RefSeq" id="WP_066669458.1">
    <property type="nucleotide sequence ID" value="NZ_LYVF01000174.1"/>
</dbReference>
<dbReference type="CDD" id="cd00009">
    <property type="entry name" value="AAA"/>
    <property type="match status" value="1"/>
</dbReference>
<dbReference type="AlphaFoldDB" id="A0A1B7LCY5"/>
<dbReference type="Proteomes" id="UP000078532">
    <property type="component" value="Unassembled WGS sequence"/>
</dbReference>
<dbReference type="PANTHER" id="PTHR42935">
    <property type="entry name" value="SLR0930 PROTEIN"/>
    <property type="match status" value="1"/>
</dbReference>
<dbReference type="Gene3D" id="3.40.50.300">
    <property type="entry name" value="P-loop containing nucleotide triphosphate hydrolases"/>
    <property type="match status" value="1"/>
</dbReference>
<proteinExistence type="predicted"/>
<evidence type="ECO:0000256" key="1">
    <source>
        <dbReference type="SAM" id="MobiDB-lite"/>
    </source>
</evidence>
<gene>
    <name evidence="2" type="ORF">A6M21_12830</name>
</gene>
<keyword evidence="3" id="KW-1185">Reference proteome</keyword>
<feature type="region of interest" description="Disordered" evidence="1">
    <location>
        <begin position="208"/>
        <end position="234"/>
    </location>
</feature>
<name>A0A1B7LCY5_9FIRM</name>
<dbReference type="InterPro" id="IPR027417">
    <property type="entry name" value="P-loop_NTPase"/>
</dbReference>
<dbReference type="Pfam" id="PF05673">
    <property type="entry name" value="DUF815"/>
    <property type="match status" value="1"/>
</dbReference>
<dbReference type="STRING" id="1838280.A6M21_12830"/>
<evidence type="ECO:0000313" key="3">
    <source>
        <dbReference type="Proteomes" id="UP000078532"/>
    </source>
</evidence>
<sequence length="539" mass="59283">MNKSVLNGRVEFKRMALLTSGLVLYQPLTRDNLVRALQELLEGLACSEPSAREVLANYHRFCALAVEHRWPEHLLELILDGDNSFSRQAAAAGPENVSRRIKALAARDLSILQKLAAIDSQQLKHAAADIFKKAGFFRPGEGPSNAAYDPLVPENWPGWEETPAGPGLPRQAEMENVAPGRLNFPRTAGNGSDCPGISPPDKMIEASYPIPGSARNTGDDGGTGSDDGVSGDDGAVDGGSTGIAGAAAWLTSRRQRVKNFLRHSRDWSTAVDELARFYHRVGCGVFSRYAAFRWRRRPGGESAPAGIAAPDPVRLEQLIGLKREKALIRENTEHFLAGLPASNIILYGDRGTGKSSTVKALLNTYAPRGLRLVEMAKADLGDFPLLIRQLAGHQQKFIIFVDDLSFDETEPEYRALKTVLEGGLAVRPDNVLIYATSNRRHLVKESFSERQGDEVHARDSMEEKLSLADRFGITVTFPAPDQEGYLRIVEELAGQRGLEMDRDELRQLALHWEMWHNGRSGRTARQFVDYLAARAAGSK</sequence>
<dbReference type="InterPro" id="IPR008533">
    <property type="entry name" value="DUF815"/>
</dbReference>
<evidence type="ECO:0000313" key="2">
    <source>
        <dbReference type="EMBL" id="OAT80735.1"/>
    </source>
</evidence>
<dbReference type="SUPFAM" id="SSF52540">
    <property type="entry name" value="P-loop containing nucleoside triphosphate hydrolases"/>
    <property type="match status" value="1"/>
</dbReference>
<organism evidence="2 3">
    <name type="scientific">Desulfotomaculum copahuensis</name>
    <dbReference type="NCBI Taxonomy" id="1838280"/>
    <lineage>
        <taxon>Bacteria</taxon>
        <taxon>Bacillati</taxon>
        <taxon>Bacillota</taxon>
        <taxon>Clostridia</taxon>
        <taxon>Eubacteriales</taxon>
        <taxon>Desulfotomaculaceae</taxon>
        <taxon>Desulfotomaculum</taxon>
    </lineage>
</organism>
<dbReference type="EMBL" id="LYVF01000174">
    <property type="protein sequence ID" value="OAT80735.1"/>
    <property type="molecule type" value="Genomic_DNA"/>
</dbReference>
<protein>
    <submittedName>
        <fullName evidence="2">Uncharacterized protein</fullName>
    </submittedName>
</protein>